<keyword evidence="2" id="KW-1185">Reference proteome</keyword>
<name>A0A841RFX5_9SPIO</name>
<dbReference type="Proteomes" id="UP000587760">
    <property type="component" value="Unassembled WGS sequence"/>
</dbReference>
<accession>A0A841RFX5</accession>
<comment type="caution">
    <text evidence="1">The sequence shown here is derived from an EMBL/GenBank/DDBJ whole genome shotgun (WGS) entry which is preliminary data.</text>
</comment>
<organism evidence="1 2">
    <name type="scientific">Spirochaeta isovalerica</name>
    <dbReference type="NCBI Taxonomy" id="150"/>
    <lineage>
        <taxon>Bacteria</taxon>
        <taxon>Pseudomonadati</taxon>
        <taxon>Spirochaetota</taxon>
        <taxon>Spirochaetia</taxon>
        <taxon>Spirochaetales</taxon>
        <taxon>Spirochaetaceae</taxon>
        <taxon>Spirochaeta</taxon>
    </lineage>
</organism>
<dbReference type="RefSeq" id="WP_184748523.1">
    <property type="nucleotide sequence ID" value="NZ_JACHGJ010000010.1"/>
</dbReference>
<reference evidence="1 2" key="1">
    <citation type="submission" date="2020-08" db="EMBL/GenBank/DDBJ databases">
        <title>Genomic Encyclopedia of Type Strains, Phase IV (KMG-IV): sequencing the most valuable type-strain genomes for metagenomic binning, comparative biology and taxonomic classification.</title>
        <authorList>
            <person name="Goeker M."/>
        </authorList>
    </citation>
    <scope>NUCLEOTIDE SEQUENCE [LARGE SCALE GENOMIC DNA]</scope>
    <source>
        <strain evidence="1 2">DSM 2461</strain>
    </source>
</reference>
<gene>
    <name evidence="1" type="ORF">HNR50_003980</name>
</gene>
<proteinExistence type="predicted"/>
<evidence type="ECO:0000313" key="1">
    <source>
        <dbReference type="EMBL" id="MBB6482291.1"/>
    </source>
</evidence>
<sequence length="489" mass="56739">MQLTALLSQILLFASRQYLRQLYGLQLILALYSKKGLKMKKIQFILLVILIISCSNNDEKDITATENSDNINKTEEQNQKETDISIPLPKEEILKSKYLSKNEILREINSNILTSESSDSIILLNDTNLRYLNEYEEPNLDILLVYDSVENQMLLHPFDSLCLVNQGRTKNLDSVNHLSERLGEFYEYFYLTDFNNNGIKEIFGFRVTGISFEPEIWEYQNGEFINLFPLEKDLDLPVLNYLDITDDKISVWYARYGKTDNDIYQYYWGDSSNRFLRKAHIIGTNEMLESVTSGQYTTDELINDAFKEYLDQYLEEISEWRNTTDITELPKLEITDMGLTLPASTNQLMDNPPVYWHENEFIGSIPFIVKILPENESSLFLQEIENALSDHYKTRPDTQDMGFENLDSTQFYTAALAEVYGFSRLFGPTMAGNRTYLLIKKDNQFREYNDLGSILYNGYIPWKPSGMNFLLIEEFEDGSFKVIKEGAAG</sequence>
<evidence type="ECO:0000313" key="2">
    <source>
        <dbReference type="Proteomes" id="UP000587760"/>
    </source>
</evidence>
<protein>
    <submittedName>
        <fullName evidence="1">Uncharacterized protein</fullName>
    </submittedName>
</protein>
<dbReference type="AlphaFoldDB" id="A0A841RFX5"/>
<dbReference type="EMBL" id="JACHGJ010000010">
    <property type="protein sequence ID" value="MBB6482291.1"/>
    <property type="molecule type" value="Genomic_DNA"/>
</dbReference>